<dbReference type="Proteomes" id="UP000218811">
    <property type="component" value="Unassembled WGS sequence"/>
</dbReference>
<dbReference type="EMBL" id="KB467831">
    <property type="protein sequence ID" value="PCH34437.1"/>
    <property type="molecule type" value="Genomic_DNA"/>
</dbReference>
<dbReference type="AlphaFoldDB" id="A0A2H3JEM4"/>
<evidence type="ECO:0000313" key="2">
    <source>
        <dbReference type="Proteomes" id="UP000218811"/>
    </source>
</evidence>
<proteinExistence type="predicted"/>
<keyword evidence="2" id="KW-1185">Reference proteome</keyword>
<gene>
    <name evidence="1" type="ORF">WOLCODRAFT_148492</name>
</gene>
<accession>A0A2H3JEM4</accession>
<protein>
    <submittedName>
        <fullName evidence="1">Uncharacterized protein</fullName>
    </submittedName>
</protein>
<evidence type="ECO:0000313" key="1">
    <source>
        <dbReference type="EMBL" id="PCH34437.1"/>
    </source>
</evidence>
<organism evidence="1 2">
    <name type="scientific">Wolfiporia cocos (strain MD-104)</name>
    <name type="common">Brown rot fungus</name>
    <dbReference type="NCBI Taxonomy" id="742152"/>
    <lineage>
        <taxon>Eukaryota</taxon>
        <taxon>Fungi</taxon>
        <taxon>Dikarya</taxon>
        <taxon>Basidiomycota</taxon>
        <taxon>Agaricomycotina</taxon>
        <taxon>Agaricomycetes</taxon>
        <taxon>Polyporales</taxon>
        <taxon>Phaeolaceae</taxon>
        <taxon>Wolfiporia</taxon>
    </lineage>
</organism>
<sequence>MDRTSASGGWELISDDWPFGYVSLVRLDDMGLVPSPPSSDSAIFNHNSGIYGERRTWHTLDNRSSGGYIELLLLAATSEHPGRSGAGSGHSLLGVKGEVLIDRHSRPYLDTMSSLNRAHGQAVLERIRYIVGKLHRTVKTLSIAARQIRYGLRAQYYSRDCSDPLDATIASQTGACYKPTRAPPANHNAGTGLAAVTGIVADHHTTANCTNMSANPASFTSDRGSRNPCTRDGTLKQRAYKNCHAQFENGQTVFFIRGDGKGVRLGRFLEDEISRLPNAQSPAFTDEFPSIRPSLRIYLTGCPEYEPQVYVKIKRGQGYVSKTVGDLAKIFNDRVRSAMTAVKQGTPPDFVLEDLVLLRAEQVARGSIQLVLDLDRRTQGTN</sequence>
<name>A0A2H3JEM4_WOLCO</name>
<reference evidence="1 2" key="1">
    <citation type="journal article" date="2012" name="Science">
        <title>The Paleozoic origin of enzymatic lignin decomposition reconstructed from 31 fungal genomes.</title>
        <authorList>
            <person name="Floudas D."/>
            <person name="Binder M."/>
            <person name="Riley R."/>
            <person name="Barry K."/>
            <person name="Blanchette R.A."/>
            <person name="Henrissat B."/>
            <person name="Martinez A.T."/>
            <person name="Otillar R."/>
            <person name="Spatafora J.W."/>
            <person name="Yadav J.S."/>
            <person name="Aerts A."/>
            <person name="Benoit I."/>
            <person name="Boyd A."/>
            <person name="Carlson A."/>
            <person name="Copeland A."/>
            <person name="Coutinho P.M."/>
            <person name="de Vries R.P."/>
            <person name="Ferreira P."/>
            <person name="Findley K."/>
            <person name="Foster B."/>
            <person name="Gaskell J."/>
            <person name="Glotzer D."/>
            <person name="Gorecki P."/>
            <person name="Heitman J."/>
            <person name="Hesse C."/>
            <person name="Hori C."/>
            <person name="Igarashi K."/>
            <person name="Jurgens J.A."/>
            <person name="Kallen N."/>
            <person name="Kersten P."/>
            <person name="Kohler A."/>
            <person name="Kuees U."/>
            <person name="Kumar T.K.A."/>
            <person name="Kuo A."/>
            <person name="LaButti K."/>
            <person name="Larrondo L.F."/>
            <person name="Lindquist E."/>
            <person name="Ling A."/>
            <person name="Lombard V."/>
            <person name="Lucas S."/>
            <person name="Lundell T."/>
            <person name="Martin R."/>
            <person name="McLaughlin D.J."/>
            <person name="Morgenstern I."/>
            <person name="Morin E."/>
            <person name="Murat C."/>
            <person name="Nagy L.G."/>
            <person name="Nolan M."/>
            <person name="Ohm R.A."/>
            <person name="Patyshakuliyeva A."/>
            <person name="Rokas A."/>
            <person name="Ruiz-Duenas F.J."/>
            <person name="Sabat G."/>
            <person name="Salamov A."/>
            <person name="Samejima M."/>
            <person name="Schmutz J."/>
            <person name="Slot J.C."/>
            <person name="St John F."/>
            <person name="Stenlid J."/>
            <person name="Sun H."/>
            <person name="Sun S."/>
            <person name="Syed K."/>
            <person name="Tsang A."/>
            <person name="Wiebenga A."/>
            <person name="Young D."/>
            <person name="Pisabarro A."/>
            <person name="Eastwood D.C."/>
            <person name="Martin F."/>
            <person name="Cullen D."/>
            <person name="Grigoriev I.V."/>
            <person name="Hibbett D.S."/>
        </authorList>
    </citation>
    <scope>NUCLEOTIDE SEQUENCE [LARGE SCALE GENOMIC DNA]</scope>
    <source>
        <strain evidence="1 2">MD-104</strain>
    </source>
</reference>